<dbReference type="eggNOG" id="arCOG01175">
    <property type="taxonomic scope" value="Archaea"/>
</dbReference>
<dbReference type="HOGENOM" id="CLU_1399764_0_0_2"/>
<evidence type="ECO:0008006" key="5">
    <source>
        <dbReference type="Google" id="ProtNLM"/>
    </source>
</evidence>
<dbReference type="STRING" id="679926.Mpet_1895"/>
<name>E1RIQ5_METP4</name>
<dbReference type="KEGG" id="mpi:Mpet_1895"/>
<dbReference type="PANTHER" id="PTHR43637">
    <property type="entry name" value="UPF0273 PROTEIN TM_0370"/>
    <property type="match status" value="1"/>
</dbReference>
<reference evidence="3 4" key="1">
    <citation type="journal article" date="2010" name="Stand. Genomic Sci.">
        <title>Complete genome sequence of Methanoplanus petrolearius type strain (SEBR 4847).</title>
        <authorList>
            <person name="Brambilla E."/>
            <person name="Djao O.D."/>
            <person name="Daligault H."/>
            <person name="Lapidus A."/>
            <person name="Lucas S."/>
            <person name="Hammon N."/>
            <person name="Nolan M."/>
            <person name="Tice H."/>
            <person name="Cheng J.F."/>
            <person name="Han C."/>
            <person name="Tapia R."/>
            <person name="Goodwin L."/>
            <person name="Pitluck S."/>
            <person name="Liolios K."/>
            <person name="Ivanova N."/>
            <person name="Mavromatis K."/>
            <person name="Mikhailova N."/>
            <person name="Pati A."/>
            <person name="Chen A."/>
            <person name="Palaniappan K."/>
            <person name="Land M."/>
            <person name="Hauser L."/>
            <person name="Chang Y.J."/>
            <person name="Jeffries C.D."/>
            <person name="Rohde M."/>
            <person name="Spring S."/>
            <person name="Sikorski J."/>
            <person name="Goker M."/>
            <person name="Woyke T."/>
            <person name="Bristow J."/>
            <person name="Eisen J.A."/>
            <person name="Markowitz V."/>
            <person name="Hugenholtz P."/>
            <person name="Kyrpides N.C."/>
            <person name="Klenk H.P."/>
        </authorList>
    </citation>
    <scope>NUCLEOTIDE SEQUENCE [LARGE SCALE GENOMIC DNA]</scope>
    <source>
        <strain evidence="4">DSM 11571 / OCM 486 / SEBR 4847</strain>
    </source>
</reference>
<dbReference type="AlphaFoldDB" id="E1RIQ5"/>
<dbReference type="GeneID" id="9744372"/>
<protein>
    <recommendedName>
        <fullName evidence="5">KaiC-like domain-containing protein</fullName>
    </recommendedName>
</protein>
<evidence type="ECO:0000256" key="1">
    <source>
        <dbReference type="ARBA" id="ARBA00022741"/>
    </source>
</evidence>
<dbReference type="OrthoDB" id="49590at2157"/>
<dbReference type="Gene3D" id="3.40.50.300">
    <property type="entry name" value="P-loop containing nucleotide triphosphate hydrolases"/>
    <property type="match status" value="2"/>
</dbReference>
<keyword evidence="4" id="KW-1185">Reference proteome</keyword>
<dbReference type="RefSeq" id="WP_013329824.1">
    <property type="nucleotide sequence ID" value="NC_014507.1"/>
</dbReference>
<organism evidence="3 4">
    <name type="scientific">Methanolacinia petrolearia (strain DSM 11571 / OCM 486 / SEBR 4847)</name>
    <name type="common">Methanoplanus petrolearius</name>
    <dbReference type="NCBI Taxonomy" id="679926"/>
    <lineage>
        <taxon>Archaea</taxon>
        <taxon>Methanobacteriati</taxon>
        <taxon>Methanobacteriota</taxon>
        <taxon>Stenosarchaea group</taxon>
        <taxon>Methanomicrobia</taxon>
        <taxon>Methanomicrobiales</taxon>
        <taxon>Methanomicrobiaceae</taxon>
        <taxon>Methanolacinia</taxon>
    </lineage>
</organism>
<evidence type="ECO:0000313" key="4">
    <source>
        <dbReference type="Proteomes" id="UP000006565"/>
    </source>
</evidence>
<proteinExistence type="predicted"/>
<gene>
    <name evidence="3" type="ordered locus">Mpet_1895</name>
</gene>
<dbReference type="Pfam" id="PF23442">
    <property type="entry name" value="DUF7125"/>
    <property type="match status" value="2"/>
</dbReference>
<sequence length="205" mass="22351">MSNGIEEIPDISKVKSLSSGIDGLDFQLDGGIPAGSLILVMCDPLTGIEKLSKQFWKADDSGKSSYFMFDSAVEAGMADAGKMNPGEISANMTGKWVVVDSLSTMLLKYGIDDIIGFLNEVSGKVRKEGGNILLIMYTGIHSAYEEILIKRNCDTIFTLNLSIHGNEIERNLQVNKIKGLDLPKRVFPYNILNKGIELSTTGRVV</sequence>
<dbReference type="SUPFAM" id="SSF52540">
    <property type="entry name" value="P-loop containing nucleoside triphosphate hydrolases"/>
    <property type="match status" value="1"/>
</dbReference>
<dbReference type="EMBL" id="CP002117">
    <property type="protein sequence ID" value="ADN36647.1"/>
    <property type="molecule type" value="Genomic_DNA"/>
</dbReference>
<accession>E1RIQ5</accession>
<dbReference type="Proteomes" id="UP000006565">
    <property type="component" value="Chromosome"/>
</dbReference>
<dbReference type="GO" id="GO:0005524">
    <property type="term" value="F:ATP binding"/>
    <property type="evidence" value="ECO:0007669"/>
    <property type="project" value="UniProtKB-KW"/>
</dbReference>
<dbReference type="InterPro" id="IPR027417">
    <property type="entry name" value="P-loop_NTPase"/>
</dbReference>
<dbReference type="PANTHER" id="PTHR43637:SF2">
    <property type="entry name" value="PROTEIN GVPD 1"/>
    <property type="match status" value="1"/>
</dbReference>
<evidence type="ECO:0000313" key="3">
    <source>
        <dbReference type="EMBL" id="ADN36647.1"/>
    </source>
</evidence>
<keyword evidence="2" id="KW-0067">ATP-binding</keyword>
<keyword evidence="1" id="KW-0547">Nucleotide-binding</keyword>
<dbReference type="InterPro" id="IPR055549">
    <property type="entry name" value="DUF7125"/>
</dbReference>
<evidence type="ECO:0000256" key="2">
    <source>
        <dbReference type="ARBA" id="ARBA00022840"/>
    </source>
</evidence>